<dbReference type="WBParaSite" id="TREG1_101300.1">
    <property type="protein sequence ID" value="TREG1_101300.1"/>
    <property type="gene ID" value="TREG1_101300"/>
</dbReference>
<organism evidence="2 3">
    <name type="scientific">Trichobilharzia regenti</name>
    <name type="common">Nasal bird schistosome</name>
    <dbReference type="NCBI Taxonomy" id="157069"/>
    <lineage>
        <taxon>Eukaryota</taxon>
        <taxon>Metazoa</taxon>
        <taxon>Spiralia</taxon>
        <taxon>Lophotrochozoa</taxon>
        <taxon>Platyhelminthes</taxon>
        <taxon>Trematoda</taxon>
        <taxon>Digenea</taxon>
        <taxon>Strigeidida</taxon>
        <taxon>Schistosomatoidea</taxon>
        <taxon>Schistosomatidae</taxon>
        <taxon>Trichobilharzia</taxon>
    </lineage>
</organism>
<dbReference type="InterPro" id="IPR003165">
    <property type="entry name" value="Piwi"/>
</dbReference>
<feature type="domain" description="Piwi" evidence="1">
    <location>
        <begin position="80"/>
        <end position="111"/>
    </location>
</feature>
<dbReference type="Pfam" id="PF02171">
    <property type="entry name" value="Piwi"/>
    <property type="match status" value="1"/>
</dbReference>
<reference evidence="2" key="1">
    <citation type="submission" date="2022-06" db="EMBL/GenBank/DDBJ databases">
        <authorList>
            <person name="Berger JAMES D."/>
            <person name="Berger JAMES D."/>
        </authorList>
    </citation>
    <scope>NUCLEOTIDE SEQUENCE [LARGE SCALE GENOMIC DNA]</scope>
</reference>
<protein>
    <recommendedName>
        <fullName evidence="1">Piwi domain-containing protein</fullName>
    </recommendedName>
</protein>
<evidence type="ECO:0000313" key="3">
    <source>
        <dbReference type="WBParaSite" id="TREG1_101300.1"/>
    </source>
</evidence>
<proteinExistence type="predicted"/>
<dbReference type="Proteomes" id="UP000050795">
    <property type="component" value="Unassembled WGS sequence"/>
</dbReference>
<name>A0AA85INV0_TRIRE</name>
<reference evidence="3" key="2">
    <citation type="submission" date="2023-11" db="UniProtKB">
        <authorList>
            <consortium name="WormBaseParasite"/>
        </authorList>
    </citation>
    <scope>IDENTIFICATION</scope>
</reference>
<sequence>MEFRRASSKMCWWKSCVQFNELVQMSVLARSQLSLILLCKSVTIFDLDHLTPGKVFAHDVSCVRTTLYSCLNGLFECFVRARNVEPGTVVDTDITHPREFDFYLCSQEGIQVNCFFVLMPLLLGYIETCSLSRVV</sequence>
<dbReference type="Gene3D" id="3.30.420.10">
    <property type="entry name" value="Ribonuclease H-like superfamily/Ribonuclease H"/>
    <property type="match status" value="1"/>
</dbReference>
<dbReference type="SUPFAM" id="SSF53098">
    <property type="entry name" value="Ribonuclease H-like"/>
    <property type="match status" value="1"/>
</dbReference>
<keyword evidence="2" id="KW-1185">Reference proteome</keyword>
<evidence type="ECO:0000259" key="1">
    <source>
        <dbReference type="Pfam" id="PF02171"/>
    </source>
</evidence>
<dbReference type="AlphaFoldDB" id="A0AA85INV0"/>
<accession>A0AA85INV0</accession>
<dbReference type="GO" id="GO:0003676">
    <property type="term" value="F:nucleic acid binding"/>
    <property type="evidence" value="ECO:0007669"/>
    <property type="project" value="InterPro"/>
</dbReference>
<dbReference type="InterPro" id="IPR012337">
    <property type="entry name" value="RNaseH-like_sf"/>
</dbReference>
<evidence type="ECO:0000313" key="2">
    <source>
        <dbReference type="Proteomes" id="UP000050795"/>
    </source>
</evidence>
<dbReference type="InterPro" id="IPR036397">
    <property type="entry name" value="RNaseH_sf"/>
</dbReference>